<evidence type="ECO:0000256" key="1">
    <source>
        <dbReference type="SAM" id="MobiDB-lite"/>
    </source>
</evidence>
<evidence type="ECO:0000313" key="4">
    <source>
        <dbReference type="Proteomes" id="UP000183263"/>
    </source>
</evidence>
<dbReference type="NCBIfam" id="TIGR02605">
    <property type="entry name" value="CxxC_CxxC_SSSS"/>
    <property type="match status" value="1"/>
</dbReference>
<evidence type="ECO:0000259" key="2">
    <source>
        <dbReference type="SMART" id="SM00834"/>
    </source>
</evidence>
<sequence length="96" mass="10520">MPLYEFHCADCGPFEQSFPMATVPTAADCARCLRPARRVVTTVRWGRGSSPQMRLLDRTARSAHEPDVVAAPPPSRSGPSTAQPSTNPLHRKLPRP</sequence>
<keyword evidence="4" id="KW-1185">Reference proteome</keyword>
<proteinExistence type="predicted"/>
<gene>
    <name evidence="3" type="ORF">SAMN05444695_11833</name>
</gene>
<dbReference type="Pfam" id="PF09723">
    <property type="entry name" value="Zn_ribbon_8"/>
    <property type="match status" value="1"/>
</dbReference>
<accession>A0A1G8RLG0</accession>
<feature type="compositionally biased region" description="Basic and acidic residues" evidence="1">
    <location>
        <begin position="55"/>
        <end position="67"/>
    </location>
</feature>
<feature type="region of interest" description="Disordered" evidence="1">
    <location>
        <begin position="47"/>
        <end position="96"/>
    </location>
</feature>
<dbReference type="RefSeq" id="WP_072739912.1">
    <property type="nucleotide sequence ID" value="NZ_CP048813.1"/>
</dbReference>
<feature type="domain" description="Putative regulatory protein FmdB zinc ribbon" evidence="2">
    <location>
        <begin position="1"/>
        <end position="41"/>
    </location>
</feature>
<dbReference type="AlphaFoldDB" id="A0A1G8RLG0"/>
<feature type="compositionally biased region" description="Polar residues" evidence="1">
    <location>
        <begin position="77"/>
        <end position="88"/>
    </location>
</feature>
<evidence type="ECO:0000313" key="3">
    <source>
        <dbReference type="EMBL" id="SDJ17781.1"/>
    </source>
</evidence>
<protein>
    <submittedName>
        <fullName evidence="3">Putative regulatory protein, FmdB family</fullName>
    </submittedName>
</protein>
<reference evidence="3 4" key="1">
    <citation type="submission" date="2016-10" db="EMBL/GenBank/DDBJ databases">
        <authorList>
            <person name="de Groot N.N."/>
        </authorList>
    </citation>
    <scope>NUCLEOTIDE SEQUENCE [LARGE SCALE GENOMIC DNA]</scope>
    <source>
        <strain evidence="3 4">DSM 44892</strain>
    </source>
</reference>
<name>A0A1G8RLG0_9NOCA</name>
<dbReference type="Proteomes" id="UP000183263">
    <property type="component" value="Unassembled WGS sequence"/>
</dbReference>
<dbReference type="InterPro" id="IPR013429">
    <property type="entry name" value="Regulatory_FmdB_Zinc_ribbon"/>
</dbReference>
<dbReference type="OrthoDB" id="9792898at2"/>
<organism evidence="3 4">
    <name type="scientific">Rhodococcus triatomae</name>
    <dbReference type="NCBI Taxonomy" id="300028"/>
    <lineage>
        <taxon>Bacteria</taxon>
        <taxon>Bacillati</taxon>
        <taxon>Actinomycetota</taxon>
        <taxon>Actinomycetes</taxon>
        <taxon>Mycobacteriales</taxon>
        <taxon>Nocardiaceae</taxon>
        <taxon>Rhodococcus</taxon>
    </lineage>
</organism>
<dbReference type="EMBL" id="FNDN01000018">
    <property type="protein sequence ID" value="SDJ17781.1"/>
    <property type="molecule type" value="Genomic_DNA"/>
</dbReference>
<dbReference type="SMART" id="SM00834">
    <property type="entry name" value="CxxC_CXXC_SSSS"/>
    <property type="match status" value="1"/>
</dbReference>